<dbReference type="GeneID" id="99649550"/>
<keyword evidence="1" id="KW-0812">Transmembrane</keyword>
<accession>A0A1I5APH0</accession>
<feature type="transmembrane region" description="Helical" evidence="1">
    <location>
        <begin position="36"/>
        <end position="56"/>
    </location>
</feature>
<protein>
    <recommendedName>
        <fullName evidence="4">Integral membrane protein</fullName>
    </recommendedName>
</protein>
<evidence type="ECO:0000313" key="2">
    <source>
        <dbReference type="EMBL" id="SFN64328.1"/>
    </source>
</evidence>
<sequence>MTDVLATVTIVAALLTAGYALVTALRGRAMGVADLTALGVLEALLIAQAVVAVVKLSGGEGPDGPATFVGYLIGSLLIPVAGAGWGLLERTRWGPGVIVVAGLAAAVMVVRMNQLWSGTGA</sequence>
<keyword evidence="1" id="KW-1133">Transmembrane helix</keyword>
<dbReference type="eggNOG" id="ENOG5033GN1">
    <property type="taxonomic scope" value="Bacteria"/>
</dbReference>
<evidence type="ECO:0008006" key="4">
    <source>
        <dbReference type="Google" id="ProtNLM"/>
    </source>
</evidence>
<dbReference type="RefSeq" id="WP_024934758.1">
    <property type="nucleotide sequence ID" value="NZ_CP083237.1"/>
</dbReference>
<dbReference type="EMBL" id="FOVH01000002">
    <property type="protein sequence ID" value="SFN64328.1"/>
    <property type="molecule type" value="Genomic_DNA"/>
</dbReference>
<gene>
    <name evidence="2" type="ORF">SAMN04489713_102671</name>
</gene>
<evidence type="ECO:0000256" key="1">
    <source>
        <dbReference type="SAM" id="Phobius"/>
    </source>
</evidence>
<keyword evidence="1" id="KW-0472">Membrane</keyword>
<dbReference type="InParanoid" id="A0A1I5APH0"/>
<feature type="transmembrane region" description="Helical" evidence="1">
    <location>
        <begin position="93"/>
        <end position="110"/>
    </location>
</feature>
<keyword evidence="3" id="KW-1185">Reference proteome</keyword>
<dbReference type="STRING" id="1993.SAMN04489713_102671"/>
<reference evidence="2 3" key="1">
    <citation type="submission" date="2016-10" db="EMBL/GenBank/DDBJ databases">
        <authorList>
            <person name="de Groot N.N."/>
        </authorList>
    </citation>
    <scope>NUCLEOTIDE SEQUENCE [LARGE SCALE GENOMIC DNA]</scope>
    <source>
        <strain evidence="2 3">DSM 43067</strain>
    </source>
</reference>
<dbReference type="Proteomes" id="UP000183413">
    <property type="component" value="Unassembled WGS sequence"/>
</dbReference>
<organism evidence="2 3">
    <name type="scientific">Actinomadura madurae</name>
    <dbReference type="NCBI Taxonomy" id="1993"/>
    <lineage>
        <taxon>Bacteria</taxon>
        <taxon>Bacillati</taxon>
        <taxon>Actinomycetota</taxon>
        <taxon>Actinomycetes</taxon>
        <taxon>Streptosporangiales</taxon>
        <taxon>Thermomonosporaceae</taxon>
        <taxon>Actinomadura</taxon>
    </lineage>
</organism>
<feature type="transmembrane region" description="Helical" evidence="1">
    <location>
        <begin position="68"/>
        <end position="87"/>
    </location>
</feature>
<proteinExistence type="predicted"/>
<name>A0A1I5APH0_9ACTN</name>
<evidence type="ECO:0000313" key="3">
    <source>
        <dbReference type="Proteomes" id="UP000183413"/>
    </source>
</evidence>
<dbReference type="AlphaFoldDB" id="A0A1I5APH0"/>